<name>A0AA46VU47_PSEVI</name>
<feature type="compositionally biased region" description="Basic and acidic residues" evidence="1">
    <location>
        <begin position="30"/>
        <end position="43"/>
    </location>
</feature>
<dbReference type="AlphaFoldDB" id="A0AA46VU47"/>
<feature type="region of interest" description="Disordered" evidence="1">
    <location>
        <begin position="1"/>
        <end position="78"/>
    </location>
</feature>
<accession>A0AA46VU47</accession>
<sequence>MTSKTLELGHTSAPHSRADAERPGRHSHAERRNDHHLLNERGFSHNPLLSAQQRQKLAASAIKDDSVPGPTAESRAWR</sequence>
<dbReference type="EMBL" id="CP036495">
    <property type="protein sequence ID" value="UZA68088.1"/>
    <property type="molecule type" value="Genomic_DNA"/>
</dbReference>
<organism evidence="2 3">
    <name type="scientific">Pseudomonas viridiflava</name>
    <name type="common">Phytomonas viridiflava</name>
    <dbReference type="NCBI Taxonomy" id="33069"/>
    <lineage>
        <taxon>Bacteria</taxon>
        <taxon>Pseudomonadati</taxon>
        <taxon>Pseudomonadota</taxon>
        <taxon>Gammaproteobacteria</taxon>
        <taxon>Pseudomonadales</taxon>
        <taxon>Pseudomonadaceae</taxon>
        <taxon>Pseudomonas</taxon>
    </lineage>
</organism>
<evidence type="ECO:0000256" key="1">
    <source>
        <dbReference type="SAM" id="MobiDB-lite"/>
    </source>
</evidence>
<evidence type="ECO:0000313" key="3">
    <source>
        <dbReference type="Proteomes" id="UP001163644"/>
    </source>
</evidence>
<proteinExistence type="predicted"/>
<reference evidence="2" key="1">
    <citation type="submission" date="2019-02" db="EMBL/GenBank/DDBJ databases">
        <authorList>
            <person name="Lutz S."/>
            <person name="Schori C."/>
            <person name="Ahrens C.H."/>
            <person name="Gueguen E."/>
        </authorList>
    </citation>
    <scope>NUCLEOTIDE SEQUENCE</scope>
    <source>
        <strain evidence="2">Psy35</strain>
    </source>
</reference>
<protein>
    <submittedName>
        <fullName evidence="2">Uncharacterized protein</fullName>
    </submittedName>
</protein>
<evidence type="ECO:0000313" key="2">
    <source>
        <dbReference type="EMBL" id="UZA68088.1"/>
    </source>
</evidence>
<dbReference type="Proteomes" id="UP001163644">
    <property type="component" value="Chromosome"/>
</dbReference>
<gene>
    <name evidence="2" type="ORF">EZZ81_07575</name>
</gene>